<dbReference type="SMART" id="SM00115">
    <property type="entry name" value="CASc"/>
    <property type="match status" value="3"/>
</dbReference>
<feature type="domain" description="OTU" evidence="24">
    <location>
        <begin position="2122"/>
        <end position="2260"/>
    </location>
</feature>
<dbReference type="InterPro" id="IPR036388">
    <property type="entry name" value="WH-like_DNA-bd_sf"/>
</dbReference>
<feature type="domain" description="DED" evidence="21">
    <location>
        <begin position="2036"/>
        <end position="2076"/>
    </location>
</feature>
<feature type="region of interest" description="Disordered" evidence="18">
    <location>
        <begin position="613"/>
        <end position="660"/>
    </location>
</feature>
<keyword evidence="11" id="KW-0865">Zymogen</keyword>
<evidence type="ECO:0000256" key="10">
    <source>
        <dbReference type="ARBA" id="ARBA00022807"/>
    </source>
</evidence>
<dbReference type="InterPro" id="IPR029030">
    <property type="entry name" value="Caspase-like_dom_sf"/>
</dbReference>
<evidence type="ECO:0000259" key="20">
    <source>
        <dbReference type="PROSITE" id="PS50104"/>
    </source>
</evidence>
<feature type="region of interest" description="Disordered" evidence="18">
    <location>
        <begin position="3477"/>
        <end position="3498"/>
    </location>
</feature>
<feature type="domain" description="Caspase family p20" evidence="23">
    <location>
        <begin position="2314"/>
        <end position="2437"/>
    </location>
</feature>
<dbReference type="GO" id="GO:0010467">
    <property type="term" value="P:gene expression"/>
    <property type="evidence" value="ECO:0007669"/>
    <property type="project" value="UniProtKB-ARBA"/>
</dbReference>
<dbReference type="SUPFAM" id="SSF54001">
    <property type="entry name" value="Cysteine proteinases"/>
    <property type="match status" value="5"/>
</dbReference>
<dbReference type="FunFam" id="2.60.220.30:FF:000023">
    <property type="entry name" value="Uncharacterized protein"/>
    <property type="match status" value="1"/>
</dbReference>
<feature type="domain" description="OTU" evidence="24">
    <location>
        <begin position="419"/>
        <end position="556"/>
    </location>
</feature>
<feature type="compositionally biased region" description="Polar residues" evidence="18">
    <location>
        <begin position="3155"/>
        <end position="3170"/>
    </location>
</feature>
<evidence type="ECO:0000259" key="19">
    <source>
        <dbReference type="PROSITE" id="PS50017"/>
    </source>
</evidence>
<dbReference type="Pfam" id="PF00656">
    <property type="entry name" value="Peptidase_C14"/>
    <property type="match status" value="3"/>
</dbReference>
<dbReference type="InterPro" id="IPR028974">
    <property type="entry name" value="TSP_type-3_rpt"/>
</dbReference>
<sequence length="7154" mass="814326">MAGNPRQDLYLEISRNLLQEELRDLRNYVSGAKILPAGVVQNATAQEIFNQLEKEWNLKSGDLSLMADLLTKIGRNDYAEQAEEIAENERNLQGARELTPRHEPTQRLVRRSGGSWHRKRRSENYEQGYAPATASGRRRAPFGHSRQNVNREDDFAPARKRPRQDPNKPRQDPFVLQMKQSIVKRCQGCKQEFGELSYPANVVIQHRNNYPYFDKWEWSVVDSWRNGYFHANVACIKPRYSDFDPHECKVGWGGNGFLCGPDTDIDGYPDEALPCSDPKCRPDNCVLVPNSGQEDADGDRIGDACDDDADGDGVPNMEVAIMDRRIHYNTTMRFDFNTMQLIFYCEALDIGTGTSDNSGKRESRQGAAEHAIEHLLKRLRENGDFEKLKHLLTEVRVEDDSRTDTYNRLARHVAESGLTFRAEVPKDGNCMFHAVSDQLFRTEGRRISHGELRKQVVDFLRQNPHNANGDHLSDFVPDQNWESYLDTMSHDGTWGDHIVLQAMADMFGHDVSIVSSVEAENYVTILTPSTGTVGRREPPLLLGHYAENHYASLGSEFSSVPVEIQLRGPRMQKLYSDACRRGTGRVHSLRALVVAEPDDFKETVAQNLADWIESEADQETPSPPEETDEQESKRKDDTGGKEGDSREKPTPTPLIPDDILMGTKKRLQGGVTEEQLGTAEYPRISFWDFGGQAAYYGSHQCFYTYRGIYILVMSLLQKLSDPVPDLDYQASADNLMTGKDYLDYWVNCVRTHTLVHGREKLGEPPIILVLTNKDQVNEVDIEDYMKKIQEHIEKMPEDFRKHINLKIFVIDNFSDDSSTFDELRNELREVAKGMWYMGQEVPITWLHLKSKLMDKRGEDDPFCSFQDVVHLARSVDITDVSEVPGILTFLHDLGDIIFIGRPASGRATNEKIGAMWKRLENEGVLSEELLTSIWTTADKKLPFLLRNKVFLKRLMEKYYLICNATPPNKSKQEEIYFVPSLLAAKPDEDTLYPLDMAARFRSPLYVVFEHMFLPSGMFYRLQAICVRRFGLGESSVYAGCARFPTDDPKQHFVLTKVNDKLKVEILSADEERPVFTEGLPVRKFLSSCLFDIKEKWIPSIQYDWCTWEEQEQGRPVFRPLPDTGHETEMESSRFSEDFVETWMGGRCDQRTLCAENSGGTGPVMIQPTLRTDDVSPVRTIGPILECLETCGGLTLGQCDSIRRQPTYVGRFTEMVAMVNNNGDASRRMLGASLEICRPEIAPLFPREERGNEVVVLHVGDYNDKLVQPLLQEVVKSSSRYGVCISEDVIESGDVITQKILDHLLRTSVRMVVPVITPDVLHEKHWSKLGYEFSVQNQNMVFPVFVYPAGHRERLRDALRWHCPLMLEMTSAEVSVTEEQVSSTKVGLLSAEILNKASTSVELNTFIISTDACTFEEHGVTIVFPEGCVMSERALSLEVEALPTNDTMTSRFSAVTSMLTVHHGQEKGFLAPVTVTLPWTWKSDGDLGRTVIMRRSGGGQWSLLTTEIQETAETVTFTTDQFSSIVGAKTTDNDAGSSTSADSTGKQEEAAVKKATDDIHIVVTEYSEDTSHLIINPNQATEEENSVHLLCLRKGDRVEDFFRAPNLQSPSPVEVQVVMHKNERIRAWFGEDEDVIGDSRDIPRPDGILFVYPPANRNRFSVRLKLQDTSTQTRAGRLDGKVHFTLLSEAGEPVSDPRRTINPVLVHFLIQQGTETRKRLRSAASSSDQEAPVKRGKQHPGAKQETGRSGRKTKGQKTKKRSAASVSLLDRKAPAKRRNQHKGAKKEAGRSGRKTKVDVSKYFDKVIRGASADWDELARKLKFGENEIKEIEDEKRGNRRRCREMLERWRNRKSKVATIEVLKKALAKIGHQLTADRLEDLLRKIGRNDYAEQAEKVAEDEWKKGKKTRKRPTASGSSSTEEAPAKRRKQYPGTKQEAGPSGRKPKVDVSKYFGKVIREASADWDELARELNFDENEIKEIEDERRGNRRRCREMLERWRNRKSKAATLKVLKKALKQIDHKLTADRLEGGFVHRANAYEIFDRLEQEGKLKAGDLSLLANILRKIGRHDFAEQALKIAEDERKLENSFEKLKHLLTEVRVEDHSRPDTYNRLARHVAESGLTFRDEVPGDGNCMFHAVADQLFRTEGRRISHGVLRQRVVDYLRQNPHNGNGDHLGAFVSGNQTWEGYLSTMSREGTWGDHIVLQAMADMFGHDVSIVSSVEAENYVTILTPSTGTVGRREPPLLLGHYAENHYASLDGNPLREETDDLEASEDTGSSSDDDDGKLTVKVQPCPDAFRTQTIKEKSPYRMCSLPRGYALILNNTKFNKLPNRRGGDVDLYNMKALLEGLSFETYTLQDMKAQTISDEIRAFSKREKHGEMDCCVVVLMSNGTKDGIFGTDEELVLLDDVFTMFDDENCPNLKGKPKLFFIQASGGGMLDKGVAVPEDEDDSPRTAMLPTRPDMVCFYAMHLDSGSVPVEVELGGPEMRALYDRACEEGHTEVYSTRFVLIGKFGNGKTNLCNSLLGDDFEPEWKKTDSIAIHPCVKTEGQQWKEQEGQQDQFPYAAAEWMKKMEDDQQKSSKSPAEYSQAQNESFGNTQSAMTNLAEAPEPQPSELTKPIIAAGEVQFVETPPENNEVRAETYLKTEEIFRSFRRNEDHSSLLGTREYPLISIWDFGGQEIFYSTQQVFYTRRAIYGMTMDLTKPLNLTVKTASDSGPPCHLHKEKGMWKSTIKETKKTFHVETRKHLKGKEINKHVIGRYFSVDNTKRNPEDPEMAELRNAILDLAKKQSYMGERIPIKWLELKSKLQDMHKEGKRYCSLQQVMEAIGSPPAGTTQEENTISILTFWHLCGDIIYFPEIENLRNFVILEPQWFVDVCKTIITIPQYQDQGPGDRDDWDWLRETGELRDRLIEQVWGNRKYLIDHKQELLGMMEKFDLVLRCHGNEESGSKSVVEEATYFVPALLTTVTDAKRLYPSNTTCSKPIFIVFDGKFCPVGLYHRLVVNSTRRHDRKKPLAFASCARFITSNPQQTFIVTKETFYLKIELVSSVQDDASRFSHGPGVRAGLDEDLKEIIVKWAPGIGYEWCLRCCCADHKTKGDVDRFLPIAETTAAECFKKGKVDCEAYAPATTSVHDIGLADWFHDPRTKRADERSSAQQRGPPSEKPNQTCEETDDSEASENSSESSFDNDDGKITVKVQPCTKDFRKQTIKKKSPYKMDSFPRGHALILNNTKFDESSDREGGDVDLDNMEALFEGLSFKTYKLKNKTAQKIKDKIEAFSKRREHDKMDCCIVVLMSHGSKDVIMGKDDEPVQLDDIFTMFDNKNCPRLKGKPKLFFIQACRGEKVDKGVAAPEDKDDSPGTNLNTDLEALLSKLLQKTTSKENRLEEDEADGPEKIPTRTDMLCCYATQLEHKAFRGDKHGSWFIQAITKVFMEHAKDNSIHEMMAKVENHLVHPNTNIPLRVQTLQTKILLVFPHDDRQQEKHQQRDKGPGEGRLPAAVHPTLAQIKKHDGPDGRQTDLYLEISRNLVDVELTNLRNYVSGAKILPARFVEKADGHQIFNQLEKEQKLKPGDLSLLANILRKIGRHDYAEQAEKVAENERKGRKTGRRSAVSDSSSDQETPAKQRKQHLGAKQEEGRFHPETKVDVSKYFDKVIRGASANWDDLARKLKFERNEIKGIEEEKRDNDKRCREVLERWRNRKGGAATLQALKRALTKINHKLTAEKLELEDSLQSIGSSQSSVSPPSGEKENTKVHFKFHIKIWRNDLKVTKKVLSMENDRRCHLLDKSFIHVHTDNDRNDLHLDIEEVSPGWTQVTPRGRTVGNGDHLGAFVPGYKTWEVYLDTMSRQGEWGDHIVLQAMADMLGHDISIVSSVEAENYVTILTPSTRTVGRKEPPLLLGHYTENHYASLDVQSSAQVITTSPQHRDTPDGNLKHGKHAVLLVIDAYENANVGVPTVNRQVARVLRSRNVKVYNTVLYRDNKTGDMTDALIDDVQLLFPEIHDGDDRKPSLSWLTYDHRSRYPSLPEDIGFVIGHVDITSKAARALKEQRLQHAKFFLFGHVIPEDTEHYKSDERAMGIGDKRKAIQDDMEQADAIFSVGPAIYDYYQNEMRDSTLHYMFLPKPSDIFFKFKKTYVETETKVVLSIVRVEGVENQKGCDLVVNAMSDVIHQFPRAKWRAKGIRKDDFQRSKEIIDANITSGSFHFTPLAYGTQYDLCRDIQQAHVVVMVSRAEPFGLVGLEAIAAGVPVIIPDRSGLAEFIRNDLDPEFDRNIIEMEGNDEEDAKRLAKKIIKILENGKKEHDAAQRLKDKLWESKYWEKSHEQFLQACGGEDNSSSVPLEVELVGPELRALYDRACEEGTTEMYSTRFVLIGKFGNGKTNLCNSLLGDDFDPEWKITDGIAIHPCVMTREQQWRELEGQQDPLPYAAAEWIKKMEDDSEKRSKPPAEYSQAQNESFGNTQSAMTNLDEAPEPQPSEQTKPTLAASEVQFVDTPSTPLETNELRSETYLKTEEIFRSFRRNDDPSSPTGTREYPQISIWDFGGQEIFYSTQQVFYTRRAIYGMTMDLTKPLNLTMKTASDSGPPCHLHKEKDYIDYHLESIRIHTRSTRETKPPPVFFIFTHKDQVTEETKQSFYEETTKYLKGKEINKHVIGRYFSVDNTKRNPEDPEMAELRNAILDLAKKQSCMGEKIPIKWLELKSKLQDMHKEGKRYCSLKQVMEAIGSPPAGTTPEENAISILTFWHLCGDIIYFPEIENLRNFVILEPQWFVDVCKTIITIPQYQDQGPGDRDDWDWLRETGELRDRLIEQVWGNRKDLIDHKQELLDMMEKFDLVLRCHGRVDEETGTKYDRDEQATYFVPALLTTVADVKRLYPSDTTCSKPIFIKFDGKFCPVGLYHRLVVSSMRRYFNIKPQAFASCAKFLTGNPRQTFLITKETFYLKIELVSSVQDEASRFSHGPGVRAGLDEDLKEIIEKWAPGIGYEWCLRCCCADHKAKGDVDRFLPIAEATAADSFKNGNVVYNYTRLARHVAESGLTFRDKVPKDGNCMFHAVADQLFRTKELDTNHVQLRQQVVDHLRQNPHNVDGDHLSDFVPDQNWRRYLSTMSRDGTWGDHIVLQAMADMFGHDVSIVSSVEAENYVTILTPSTGTVGRKEPPLLLGHYSENHYASLDDGKHAVLLVNDEYGTAKGGVSTMNREVARVLRSRKVKVYNTVLYPDNKAGDMADALKDGVQLLFPKIHDGDERKPSLSWLTYDHQSRYPSLPEDIGYVISHVDITSKAARALKEQRLQHAKFFLFGHVIPEDTEHYKSDERAMGIGDKRKAIQDDMEHADAIFSVGPVIYDYYQNEMRESKPHYMFLPKPSDIFFNTKRTYVETETKVVLSIGRVKGAEKLKGYDLVASAMPDVIQRFPRAKWRVKGIRKDAFQRSKEIIEANMKSGSFHFTPLEYGTQEDLCRDIQQAHVVLMVSRAEPFGLVGLEAIAAGVPVIISDRSGLAEFIKKDLDPEFDRNIVEMEGNDDEDAKRLGKKIIKILENGKREHDAAQRLKDKLWESKYWEKSHEQFLQSCGVDGLWLGISASFGRRVSRKILQMADNPRQDLYLKISRNLVDRELTNLRNYVGGAEILPAGFVQKADAHQIFNLLEKEGKLEPGNLSFLSDILRKVGRHDYAEQADKISENESKVDVSRYFHKVTCEVSFKWDDLARELKFGRNEIRRIEASERNNKRRCREMLVRWRNREGKAGSLHTLKKALISIGERLTAEYLEVTEQPNPRHSSESSSDDDDGKIQWKVQPCTDAFRTQTIKEKSPYKMSSFPRGYALILNNTEFNKLPNRRGGDVDLHNMKALLEGLSFETYILQNMTAQTIRDEIRAFSKREKHGKMDSCIVVLMSNGTKDTIFGTDGELVHLDDILTMFDNENCPHLKGKPKLFFIQATVGDSGSVPVEVELGGPEMRALYDRACEEGHTEVYSTRFVLIGKFGNGKTNLCNSLLGDDFEPEWKKTDSIAIHPCVKTEGQQWKEQEGQQDQFPYAAAEWIINKMEDDQQKSSKSPAEYSQAQNESFGNTQSAMTNLAEAPEPQPSEPTKPIIAAGEVQFVETPPENNEVRAETYLKTEEIFRSFRRNEDHSSLLGTREYPLISIWDFGGQEIFYSTQQVFYTRRAIYGMTMDLTKPLNLTVKTASDSGPPCHLHKEKDYIDYHLESIRMHTRSTRNTKPPPVFFIFTHKDQVTEETKQTFHVETRKHLKGKEINKHVIGQYFSVDNTKRNPEDPEMAELRNAILDLAKKQSYMGERIPIKWLELKSKLQDMHKEGKRYCSLKQVMEAIGSPPAGTTPEENAISILTFWHLCGDIIYFPEIENLRNFVILEPQWFVDVCKTIITIPQYQDQGPGDRDDWDWLRETGELRDRLIEQVWGNRKDLIDHKQELLDMMEKFDLVLRCHGNEESGSKSVVEEATYFVPALLTTVTDAKRLYPSNTACSKPIFIVFDGKFCPVGLYHRLVVSSMRRYFNVKPEAYASCAKFLTGNPRQTFLITKETFYLKIELVSSVQDDASRFSHGPCVREGLDEDLKEIMEKWAPGIGYEWCLRCCCADHKAKGDVDRTRFLPIAEATATDGFKNGNVVCKLYGPATTSVSDIGLTDWFHDPRTERADKRSSAHQRSQTSETFQKLKKLLTEVRVEDDSQADTYTRLARHVVQSGLTFRDEVPKDGNCMFHAVADQLFRTEGRRVSHGELRKQVVDFLRQNPHNGNGDHFSDFVPDQNWEGYLSTMSHDGTWGDHIVLQAMADMFGHDVSIVSSVEAENYVTILTPSTGTVGRREPPLLLGHYAENHYASLDGKTRKRSAGIVRSPDQEKPAAAKRRKHHPSAKQEEGGFGQNANVTPATKKRPIAKVQAMFLSAAPSGISSVQPTASAQPTSPTEDAPPDIRVLKCRTILQMADNPRQDLYLEISRNLVDVELTNLRNYVSGAKILPARFVEKADGHQICNQLEKEQKLKPGDLSLLANILRKIGRHDYAEQAENVAENERKEQNSGRRSAVCDSSSDQETPAKQRKQHLGAKQQEGRFQRKTKVDVSKYFDKVIHDVSADWDDLARELKFKRNEIRGIEAMERDIDRRCREMLERWRNREGKAATLQALKRALVKINHKLTAETLELEDHPFLT</sequence>
<dbReference type="Pfam" id="PF16095">
    <property type="entry name" value="COR-A"/>
    <property type="match status" value="3"/>
</dbReference>
<dbReference type="GO" id="GO:0032991">
    <property type="term" value="C:protein-containing complex"/>
    <property type="evidence" value="ECO:0007669"/>
    <property type="project" value="UniProtKB-ARBA"/>
</dbReference>
<dbReference type="PANTHER" id="PTHR14389:SF3">
    <property type="entry name" value="PROTEIN FAM111A-LIKE"/>
    <property type="match status" value="1"/>
</dbReference>
<evidence type="ECO:0000256" key="12">
    <source>
        <dbReference type="ARBA" id="ARBA00023242"/>
    </source>
</evidence>
<evidence type="ECO:0000259" key="22">
    <source>
        <dbReference type="PROSITE" id="PS50207"/>
    </source>
</evidence>
<keyword evidence="8" id="KW-0677">Repeat</keyword>
<dbReference type="SUPFAM" id="SSF47986">
    <property type="entry name" value="DEATH domain"/>
    <property type="match status" value="9"/>
</dbReference>
<dbReference type="PROSITE" id="PS01122">
    <property type="entry name" value="CASPASE_CYS"/>
    <property type="match status" value="1"/>
</dbReference>
<comment type="catalytic activity">
    <reaction evidence="13">
        <text>Strict requirement for Asp at position P1 and has a preferred cleavage sequence of (Leu/Asp/Val)-Glu-Thr-Asp-|-(Gly/Ser/Ala).</text>
        <dbReference type="EC" id="3.4.22.61"/>
    </reaction>
</comment>
<feature type="region of interest" description="Disordered" evidence="18">
    <location>
        <begin position="7013"/>
        <end position="7058"/>
    </location>
</feature>
<dbReference type="Pfam" id="PF20706">
    <property type="entry name" value="GT4-conflict"/>
    <property type="match status" value="2"/>
</dbReference>
<feature type="domain" description="Caspase family p10" evidence="22">
    <location>
        <begin position="3393"/>
        <end position="3450"/>
    </location>
</feature>
<dbReference type="STRING" id="7739.C3Y4H7"/>
<keyword evidence="17" id="KW-0175">Coiled coil</keyword>
<dbReference type="InterPro" id="IPR038765">
    <property type="entry name" value="Papain-like_cys_pep_sf"/>
</dbReference>
<keyword evidence="4" id="KW-0963">Cytoplasm</keyword>
<evidence type="ECO:0000256" key="2">
    <source>
        <dbReference type="ARBA" id="ARBA00004496"/>
    </source>
</evidence>
<feature type="region of interest" description="Disordered" evidence="18">
    <location>
        <begin position="2256"/>
        <end position="2289"/>
    </location>
</feature>
<evidence type="ECO:0000259" key="24">
    <source>
        <dbReference type="PROSITE" id="PS50802"/>
    </source>
</evidence>
<dbReference type="PANTHER" id="PTHR14389">
    <property type="entry name" value="SI:CH1073-475A24.1"/>
    <property type="match status" value="1"/>
</dbReference>
<dbReference type="CDD" id="cd22758">
    <property type="entry name" value="OTU_232R-like"/>
    <property type="match status" value="5"/>
</dbReference>
<dbReference type="FunFam" id="3.40.50.2000:FF:000190">
    <property type="entry name" value="Uncharacterized protein"/>
    <property type="match status" value="2"/>
</dbReference>
<feature type="region of interest" description="Disordered" evidence="18">
    <location>
        <begin position="6828"/>
        <end position="6876"/>
    </location>
</feature>
<feature type="domain" description="OTU" evidence="24">
    <location>
        <begin position="5036"/>
        <end position="5173"/>
    </location>
</feature>
<evidence type="ECO:0000256" key="1">
    <source>
        <dbReference type="ARBA" id="ARBA00004123"/>
    </source>
</evidence>
<dbReference type="GO" id="GO:0042981">
    <property type="term" value="P:regulation of apoptotic process"/>
    <property type="evidence" value="ECO:0007669"/>
    <property type="project" value="InterPro"/>
</dbReference>
<organism>
    <name type="scientific">Branchiostoma floridae</name>
    <name type="common">Florida lancelet</name>
    <name type="synonym">Amphioxus</name>
    <dbReference type="NCBI Taxonomy" id="7739"/>
    <lineage>
        <taxon>Eukaryota</taxon>
        <taxon>Metazoa</taxon>
        <taxon>Chordata</taxon>
        <taxon>Cephalochordata</taxon>
        <taxon>Leptocardii</taxon>
        <taxon>Amphioxiformes</taxon>
        <taxon>Branchiostomatidae</taxon>
        <taxon>Branchiostoma</taxon>
    </lineage>
</organism>
<dbReference type="InterPro" id="IPR011600">
    <property type="entry name" value="Pept_C14_caspase"/>
</dbReference>
<dbReference type="eggNOG" id="KOG2605">
    <property type="taxonomic scope" value="Eukaryota"/>
</dbReference>
<dbReference type="PROSITE" id="PS50207">
    <property type="entry name" value="CASPASE_P10"/>
    <property type="match status" value="1"/>
</dbReference>
<feature type="domain" description="OTU" evidence="24">
    <location>
        <begin position="6695"/>
        <end position="6832"/>
    </location>
</feature>
<evidence type="ECO:0000259" key="23">
    <source>
        <dbReference type="PROSITE" id="PS50208"/>
    </source>
</evidence>
<evidence type="ECO:0000256" key="17">
    <source>
        <dbReference type="SAM" id="Coils"/>
    </source>
</evidence>
<feature type="compositionally biased region" description="Acidic residues" evidence="18">
    <location>
        <begin position="2265"/>
        <end position="2283"/>
    </location>
</feature>
<keyword evidence="7" id="KW-0053">Apoptosis</keyword>
<feature type="compositionally biased region" description="Basic residues" evidence="18">
    <location>
        <begin position="1748"/>
        <end position="1761"/>
    </location>
</feature>
<feature type="region of interest" description="Disordered" evidence="18">
    <location>
        <begin position="3593"/>
        <end position="3642"/>
    </location>
</feature>
<dbReference type="Gene3D" id="4.10.1080.10">
    <property type="entry name" value="TSP type-3 repeat"/>
    <property type="match status" value="1"/>
</dbReference>
<keyword evidence="12" id="KW-0539">Nucleus</keyword>
<feature type="compositionally biased region" description="Polar residues" evidence="18">
    <location>
        <begin position="7032"/>
        <end position="7041"/>
    </location>
</feature>
<dbReference type="InterPro" id="IPR027417">
    <property type="entry name" value="P-loop_NTPase"/>
</dbReference>
<dbReference type="Gene3D" id="2.60.220.30">
    <property type="match status" value="1"/>
</dbReference>
<feature type="compositionally biased region" description="Basic and acidic residues" evidence="18">
    <location>
        <begin position="1784"/>
        <end position="1794"/>
    </location>
</feature>
<keyword evidence="10" id="KW-0788">Thiol protease</keyword>
<feature type="compositionally biased region" description="Basic residues" evidence="18">
    <location>
        <begin position="6851"/>
        <end position="6860"/>
    </location>
</feature>
<protein>
    <recommendedName>
        <fullName evidence="15">Caspase-8</fullName>
        <ecNumber evidence="14">3.4.22.61</ecNumber>
    </recommendedName>
</protein>
<feature type="region of interest" description="Disordered" evidence="18">
    <location>
        <begin position="2573"/>
        <end position="2594"/>
    </location>
</feature>
<feature type="region of interest" description="Disordered" evidence="18">
    <location>
        <begin position="89"/>
        <end position="172"/>
    </location>
</feature>
<feature type="compositionally biased region" description="Polar residues" evidence="18">
    <location>
        <begin position="1532"/>
        <end position="1543"/>
    </location>
</feature>
<feature type="compositionally biased region" description="Basic and acidic residues" evidence="18">
    <location>
        <begin position="3593"/>
        <end position="3602"/>
    </location>
</feature>
<dbReference type="Gene3D" id="1.10.533.10">
    <property type="entry name" value="Death Domain, Fas"/>
    <property type="match status" value="9"/>
</dbReference>
<dbReference type="InterPro" id="IPR016129">
    <property type="entry name" value="Caspase_his_AS"/>
</dbReference>
<dbReference type="GO" id="GO:0004197">
    <property type="term" value="F:cysteine-type endopeptidase activity"/>
    <property type="evidence" value="ECO:0007669"/>
    <property type="project" value="InterPro"/>
</dbReference>
<dbReference type="CDD" id="cd00032">
    <property type="entry name" value="CASc"/>
    <property type="match status" value="1"/>
</dbReference>
<feature type="domain" description="Death" evidence="19">
    <location>
        <begin position="5697"/>
        <end position="5766"/>
    </location>
</feature>
<dbReference type="Pfam" id="PF02338">
    <property type="entry name" value="OTU"/>
    <property type="match status" value="4"/>
</dbReference>
<accession>C3Y4H7</accession>
<dbReference type="InterPro" id="IPR000157">
    <property type="entry name" value="TIR_dom"/>
</dbReference>
<evidence type="ECO:0000256" key="6">
    <source>
        <dbReference type="ARBA" id="ARBA00022670"/>
    </source>
</evidence>
<evidence type="ECO:0000256" key="7">
    <source>
        <dbReference type="ARBA" id="ARBA00022703"/>
    </source>
</evidence>
<dbReference type="Gene3D" id="3.90.70.80">
    <property type="match status" value="5"/>
</dbReference>
<feature type="domain" description="DED" evidence="21">
    <location>
        <begin position="3517"/>
        <end position="3596"/>
    </location>
</feature>
<feature type="coiled-coil region" evidence="17">
    <location>
        <begin position="1956"/>
        <end position="1997"/>
    </location>
</feature>
<dbReference type="FunFam" id="1.10.10.10:FF:000983">
    <property type="entry name" value="Uncharacterized protein"/>
    <property type="match status" value="3"/>
</dbReference>
<gene>
    <name evidence="25" type="ORF">BRAFLDRAFT_89710</name>
</gene>
<evidence type="ECO:0000256" key="16">
    <source>
        <dbReference type="RuleBase" id="RU003971"/>
    </source>
</evidence>
<dbReference type="CDD" id="cd01670">
    <property type="entry name" value="Death"/>
    <property type="match status" value="5"/>
</dbReference>
<feature type="compositionally biased region" description="Polar residues" evidence="18">
    <location>
        <begin position="6044"/>
        <end position="6058"/>
    </location>
</feature>
<feature type="region of interest" description="Disordered" evidence="18">
    <location>
        <begin position="1715"/>
        <end position="1794"/>
    </location>
</feature>
<dbReference type="Gene3D" id="3.40.50.2000">
    <property type="entry name" value="Glycogen Phosphorylase B"/>
    <property type="match status" value="2"/>
</dbReference>
<dbReference type="Pfam" id="PF00531">
    <property type="entry name" value="Death"/>
    <property type="match status" value="5"/>
</dbReference>
<comment type="subcellular location">
    <subcellularLocation>
        <location evidence="2">Cytoplasm</location>
    </subcellularLocation>
    <subcellularLocation>
        <location evidence="1">Nucleus</location>
    </subcellularLocation>
</comment>
<dbReference type="SUPFAM" id="SSF53756">
    <property type="entry name" value="UDP-Glycosyltransferase/glycogen phosphorylase"/>
    <property type="match status" value="2"/>
</dbReference>
<dbReference type="InParanoid" id="C3Y4H7"/>
<dbReference type="EC" id="3.4.22.61" evidence="14"/>
<dbReference type="GO" id="GO:0005737">
    <property type="term" value="C:cytoplasm"/>
    <property type="evidence" value="ECO:0007669"/>
    <property type="project" value="UniProtKB-SubCell"/>
</dbReference>
<dbReference type="Gene3D" id="3.40.50.1460">
    <property type="match status" value="3"/>
</dbReference>
<dbReference type="SUPFAM" id="SSF103647">
    <property type="entry name" value="TSP type-3 repeat"/>
    <property type="match status" value="1"/>
</dbReference>
<evidence type="ECO:0000256" key="3">
    <source>
        <dbReference type="ARBA" id="ARBA00010134"/>
    </source>
</evidence>
<dbReference type="GO" id="GO:0007165">
    <property type="term" value="P:signal transduction"/>
    <property type="evidence" value="ECO:0007669"/>
    <property type="project" value="InterPro"/>
</dbReference>
<dbReference type="FunFam" id="3.40.50.1460:FF:000008">
    <property type="entry name" value="caspase-8 isoform X1"/>
    <property type="match status" value="1"/>
</dbReference>
<feature type="compositionally biased region" description="Polar residues" evidence="18">
    <location>
        <begin position="3613"/>
        <end position="3623"/>
    </location>
</feature>
<evidence type="ECO:0000256" key="9">
    <source>
        <dbReference type="ARBA" id="ARBA00022801"/>
    </source>
</evidence>
<keyword evidence="9" id="KW-0378">Hydrolase</keyword>
<dbReference type="InterPro" id="IPR033139">
    <property type="entry name" value="Caspase_cys_AS"/>
</dbReference>
<dbReference type="FunFam" id="3.90.70.80:FF:000033">
    <property type="entry name" value="Predicted protein"/>
    <property type="match status" value="4"/>
</dbReference>
<evidence type="ECO:0000256" key="5">
    <source>
        <dbReference type="ARBA" id="ARBA00022553"/>
    </source>
</evidence>
<feature type="region of interest" description="Disordered" evidence="18">
    <location>
        <begin position="3148"/>
        <end position="3193"/>
    </location>
</feature>
<dbReference type="CDD" id="cd00045">
    <property type="entry name" value="DED"/>
    <property type="match status" value="5"/>
</dbReference>
<keyword evidence="5" id="KW-0597">Phosphoprotein</keyword>
<dbReference type="PROSITE" id="PS01121">
    <property type="entry name" value="CASPASE_HIS"/>
    <property type="match status" value="1"/>
</dbReference>
<feature type="region of interest" description="Disordered" evidence="18">
    <location>
        <begin position="6898"/>
        <end position="6918"/>
    </location>
</feature>
<dbReference type="PRINTS" id="PR00376">
    <property type="entry name" value="IL1BCENZYME"/>
</dbReference>
<evidence type="ECO:0000256" key="14">
    <source>
        <dbReference type="ARBA" id="ARBA00066479"/>
    </source>
</evidence>
<dbReference type="InterPro" id="IPR001875">
    <property type="entry name" value="DED_dom"/>
</dbReference>
<evidence type="ECO:0000256" key="15">
    <source>
        <dbReference type="ARBA" id="ARBA00068172"/>
    </source>
</evidence>
<dbReference type="FunFam" id="1.10.533.10:FF:000115">
    <property type="entry name" value="Uncharacterized protein"/>
    <property type="match status" value="2"/>
</dbReference>
<comment type="similarity">
    <text evidence="3 16">Belongs to the peptidase C14A family.</text>
</comment>
<feature type="compositionally biased region" description="Polar residues" evidence="18">
    <location>
        <begin position="2580"/>
        <end position="2594"/>
    </location>
</feature>
<feature type="domain" description="DED" evidence="21">
    <location>
        <begin position="5594"/>
        <end position="5673"/>
    </location>
</feature>
<feature type="coiled-coil region" evidence="17">
    <location>
        <begin position="3663"/>
        <end position="3728"/>
    </location>
</feature>
<feature type="domain" description="TIR" evidence="20">
    <location>
        <begin position="1249"/>
        <end position="1396"/>
    </location>
</feature>
<dbReference type="InterPro" id="IPR003323">
    <property type="entry name" value="OTU_dom"/>
</dbReference>
<evidence type="ECO:0000256" key="11">
    <source>
        <dbReference type="ARBA" id="ARBA00023145"/>
    </source>
</evidence>
<dbReference type="PROSITE" id="PS50168">
    <property type="entry name" value="DED"/>
    <property type="match status" value="5"/>
</dbReference>
<reference evidence="25" key="1">
    <citation type="journal article" date="2008" name="Nature">
        <title>The amphioxus genome and the evolution of the chordate karyotype.</title>
        <authorList>
            <consortium name="US DOE Joint Genome Institute (JGI-PGF)"/>
            <person name="Putnam N.H."/>
            <person name="Butts T."/>
            <person name="Ferrier D.E.K."/>
            <person name="Furlong R.F."/>
            <person name="Hellsten U."/>
            <person name="Kawashima T."/>
            <person name="Robinson-Rechavi M."/>
            <person name="Shoguchi E."/>
            <person name="Terry A."/>
            <person name="Yu J.-K."/>
            <person name="Benito-Gutierrez E.L."/>
            <person name="Dubchak I."/>
            <person name="Garcia-Fernandez J."/>
            <person name="Gibson-Brown J.J."/>
            <person name="Grigoriev I.V."/>
            <person name="Horton A.C."/>
            <person name="de Jong P.J."/>
            <person name="Jurka J."/>
            <person name="Kapitonov V.V."/>
            <person name="Kohara Y."/>
            <person name="Kuroki Y."/>
            <person name="Lindquist E."/>
            <person name="Lucas S."/>
            <person name="Osoegawa K."/>
            <person name="Pennacchio L.A."/>
            <person name="Salamov A.A."/>
            <person name="Satou Y."/>
            <person name="Sauka-Spengler T."/>
            <person name="Schmutz J."/>
            <person name="Shin-I T."/>
            <person name="Toyoda A."/>
            <person name="Bronner-Fraser M."/>
            <person name="Fujiyama A."/>
            <person name="Holland L.Z."/>
            <person name="Holland P.W.H."/>
            <person name="Satoh N."/>
            <person name="Rokhsar D.S."/>
        </authorList>
    </citation>
    <scope>NUCLEOTIDE SEQUENCE [LARGE SCALE GENOMIC DNA]</scope>
    <source>
        <strain evidence="25">S238N-H82</strain>
        <tissue evidence="25">Testes</tissue>
    </source>
</reference>
<feature type="domain" description="Caspase family p20" evidence="23">
    <location>
        <begin position="5813"/>
        <end position="5936"/>
    </location>
</feature>
<dbReference type="InterPro" id="IPR015917">
    <property type="entry name" value="Pept_C14A"/>
</dbReference>
<dbReference type="GO" id="GO:0005634">
    <property type="term" value="C:nucleus"/>
    <property type="evidence" value="ECO:0007669"/>
    <property type="project" value="UniProtKB-SubCell"/>
</dbReference>
<keyword evidence="6" id="KW-0645">Protease</keyword>
<dbReference type="SUPFAM" id="SSF52129">
    <property type="entry name" value="Caspase-like"/>
    <property type="match status" value="3"/>
</dbReference>
<feature type="domain" description="DED" evidence="21">
    <location>
        <begin position="5"/>
        <end position="84"/>
    </location>
</feature>
<feature type="compositionally biased region" description="Basic and acidic residues" evidence="18">
    <location>
        <begin position="4436"/>
        <end position="4446"/>
    </location>
</feature>
<feature type="region of interest" description="Disordered" evidence="18">
    <location>
        <begin position="1893"/>
        <end position="1945"/>
    </location>
</feature>
<feature type="compositionally biased region" description="Basic and acidic residues" evidence="18">
    <location>
        <begin position="3477"/>
        <end position="3493"/>
    </location>
</feature>
<evidence type="ECO:0000313" key="25">
    <source>
        <dbReference type="EMBL" id="EEN64851.1"/>
    </source>
</evidence>
<feature type="compositionally biased region" description="Basic and acidic residues" evidence="18">
    <location>
        <begin position="630"/>
        <end position="649"/>
    </location>
</feature>
<dbReference type="InterPro" id="IPR001309">
    <property type="entry name" value="Pept_C14_p20"/>
</dbReference>
<feature type="compositionally biased region" description="Basic and acidic residues" evidence="18">
    <location>
        <begin position="3633"/>
        <end position="3642"/>
    </location>
</feature>
<feature type="compositionally biased region" description="Basic residues" evidence="18">
    <location>
        <begin position="1773"/>
        <end position="1783"/>
    </location>
</feature>
<dbReference type="FunFam" id="3.40.50.1460:FF:000009">
    <property type="entry name" value="Caspase 2"/>
    <property type="match status" value="1"/>
</dbReference>
<dbReference type="SUPFAM" id="SSF52540">
    <property type="entry name" value="P-loop containing nucleoside triphosphate hydrolases"/>
    <property type="match status" value="3"/>
</dbReference>
<dbReference type="PROSITE" id="PS50802">
    <property type="entry name" value="OTU"/>
    <property type="match status" value="4"/>
</dbReference>
<feature type="compositionally biased region" description="Basic and acidic residues" evidence="18">
    <location>
        <begin position="149"/>
        <end position="171"/>
    </location>
</feature>
<feature type="compositionally biased region" description="Basic and acidic residues" evidence="18">
    <location>
        <begin position="1893"/>
        <end position="1902"/>
    </location>
</feature>
<dbReference type="GO" id="GO:0005509">
    <property type="term" value="F:calcium ion binding"/>
    <property type="evidence" value="ECO:0007669"/>
    <property type="project" value="InterPro"/>
</dbReference>
<feature type="domain" description="Death" evidence="19">
    <location>
        <begin position="1811"/>
        <end position="1881"/>
    </location>
</feature>
<dbReference type="PROSITE" id="PS50208">
    <property type="entry name" value="CASPASE_P20"/>
    <property type="match status" value="3"/>
</dbReference>
<name>C3Y4H7_BRAFL</name>
<dbReference type="InterPro" id="IPR002138">
    <property type="entry name" value="Pept_C14_p10"/>
</dbReference>
<feature type="region of interest" description="Disordered" evidence="18">
    <location>
        <begin position="1528"/>
        <end position="1550"/>
    </location>
</feature>
<dbReference type="eggNOG" id="KOG3573">
    <property type="taxonomic scope" value="Eukaryota"/>
</dbReference>
<feature type="region of interest" description="Disordered" evidence="18">
    <location>
        <begin position="4436"/>
        <end position="4457"/>
    </location>
</feature>
<dbReference type="GO" id="GO:0006508">
    <property type="term" value="P:proteolysis"/>
    <property type="evidence" value="ECO:0007669"/>
    <property type="project" value="UniProtKB-KW"/>
</dbReference>
<dbReference type="PROSITE" id="PS50017">
    <property type="entry name" value="DEATH_DOMAIN"/>
    <property type="match status" value="5"/>
</dbReference>
<dbReference type="InterPro" id="IPR011029">
    <property type="entry name" value="DEATH-like_dom_sf"/>
</dbReference>
<feature type="domain" description="DED" evidence="21">
    <location>
        <begin position="6935"/>
        <end position="7014"/>
    </location>
</feature>
<evidence type="ECO:0000256" key="8">
    <source>
        <dbReference type="ARBA" id="ARBA00022737"/>
    </source>
</evidence>
<feature type="compositionally biased region" description="Polar residues" evidence="18">
    <location>
        <begin position="6898"/>
        <end position="6913"/>
    </location>
</feature>
<dbReference type="GO" id="GO:0005886">
    <property type="term" value="C:plasma membrane"/>
    <property type="evidence" value="ECO:0007669"/>
    <property type="project" value="UniProtKB-ARBA"/>
</dbReference>
<proteinExistence type="inferred from homology"/>
<feature type="region of interest" description="Disordered" evidence="18">
    <location>
        <begin position="6039"/>
        <end position="6058"/>
    </location>
</feature>
<dbReference type="InterPro" id="IPR032171">
    <property type="entry name" value="COR-A"/>
</dbReference>
<dbReference type="PROSITE" id="PS50104">
    <property type="entry name" value="TIR"/>
    <property type="match status" value="1"/>
</dbReference>
<feature type="domain" description="Death" evidence="19">
    <location>
        <begin position="3661"/>
        <end position="3731"/>
    </location>
</feature>
<dbReference type="FunFam" id="1.10.533.10:FF:000127">
    <property type="entry name" value="Uncharacterized protein"/>
    <property type="match status" value="1"/>
</dbReference>
<evidence type="ECO:0000256" key="13">
    <source>
        <dbReference type="ARBA" id="ARBA00051626"/>
    </source>
</evidence>
<dbReference type="FunFam" id="1.10.533.10:FF:000087">
    <property type="entry name" value="Uncharacterized protein"/>
    <property type="match status" value="4"/>
</dbReference>
<dbReference type="SMART" id="SM00005">
    <property type="entry name" value="DEATH"/>
    <property type="match status" value="5"/>
</dbReference>
<evidence type="ECO:0000256" key="18">
    <source>
        <dbReference type="SAM" id="MobiDB-lite"/>
    </source>
</evidence>
<dbReference type="Gene3D" id="3.40.50.300">
    <property type="entry name" value="P-loop containing nucleotide triphosphate hydrolases"/>
    <property type="match status" value="4"/>
</dbReference>
<dbReference type="InterPro" id="IPR000488">
    <property type="entry name" value="Death_dom"/>
</dbReference>
<feature type="domain" description="Caspase family p20" evidence="23">
    <location>
        <begin position="3222"/>
        <end position="3345"/>
    </location>
</feature>
<dbReference type="Gene3D" id="1.10.10.10">
    <property type="entry name" value="Winged helix-like DNA-binding domain superfamily/Winged helix DNA-binding domain"/>
    <property type="match status" value="4"/>
</dbReference>
<feature type="domain" description="Death" evidence="19">
    <location>
        <begin position="1961"/>
        <end position="2031"/>
    </location>
</feature>
<dbReference type="GO" id="GO:0006915">
    <property type="term" value="P:apoptotic process"/>
    <property type="evidence" value="ECO:0007669"/>
    <property type="project" value="UniProtKB-KW"/>
</dbReference>
<dbReference type="EMBL" id="GG666485">
    <property type="protein sequence ID" value="EEN64851.1"/>
    <property type="molecule type" value="Genomic_DNA"/>
</dbReference>
<feature type="domain" description="Death" evidence="19">
    <location>
        <begin position="7079"/>
        <end position="7149"/>
    </location>
</feature>
<dbReference type="CDD" id="cd03801">
    <property type="entry name" value="GT4_PimA-like"/>
    <property type="match status" value="2"/>
</dbReference>
<feature type="coiled-coil region" evidence="17">
    <location>
        <begin position="1813"/>
        <end position="1847"/>
    </location>
</feature>
<feature type="region of interest" description="Disordered" evidence="18">
    <location>
        <begin position="5765"/>
        <end position="5785"/>
    </location>
</feature>
<evidence type="ECO:0000259" key="21">
    <source>
        <dbReference type="PROSITE" id="PS50168"/>
    </source>
</evidence>
<evidence type="ECO:0000256" key="4">
    <source>
        <dbReference type="ARBA" id="ARBA00022490"/>
    </source>
</evidence>